<proteinExistence type="predicted"/>
<dbReference type="PANTHER" id="PTHR45138:SF26">
    <property type="entry name" value="DIGUANYLATE CYCLASE"/>
    <property type="match status" value="1"/>
</dbReference>
<evidence type="ECO:0000256" key="2">
    <source>
        <dbReference type="ARBA" id="ARBA00012528"/>
    </source>
</evidence>
<dbReference type="InterPro" id="IPR043128">
    <property type="entry name" value="Rev_trsase/Diguanyl_cyclase"/>
</dbReference>
<dbReference type="EMBL" id="FWXY01000021">
    <property type="protein sequence ID" value="SMD01836.1"/>
    <property type="molecule type" value="Genomic_DNA"/>
</dbReference>
<dbReference type="GO" id="GO:0052621">
    <property type="term" value="F:diguanylate cyclase activity"/>
    <property type="evidence" value="ECO:0007669"/>
    <property type="project" value="UniProtKB-EC"/>
</dbReference>
<dbReference type="GO" id="GO:1902201">
    <property type="term" value="P:negative regulation of bacterial-type flagellum-dependent cell motility"/>
    <property type="evidence" value="ECO:0007669"/>
    <property type="project" value="TreeGrafter"/>
</dbReference>
<dbReference type="Gene3D" id="3.30.70.270">
    <property type="match status" value="1"/>
</dbReference>
<dbReference type="Proteomes" id="UP000192418">
    <property type="component" value="Unassembled WGS sequence"/>
</dbReference>
<dbReference type="EC" id="2.7.7.65" evidence="2"/>
<sequence length="480" mass="54558">MKNSKIRFVAILSILLLSGFLSTCLISYYVAHDSLSEQITETTLPLTSDNIYSEIQRDLLRPVFISSLMAQDTFLRDWTMAGEQDDKAVIRYLKEIQLQYDTVTSFFVSEKTRKYYHPSGVLKTVSQTDPQDAWYFRVQKMRDPYEVNVDTDTADKNSMVIFINYRVFDYAGRYIGATGVGLAVNAVRDLIDSYQHRYGRKIYFINPEGRLTLHGLNYTGPDNIRKVPGLSKHATRILTTPSNALTYTDEGKTIYVNSRMVPQFEWFLLVMQADDPAEGRILNTLMINLLVSFTVTAIVLLLAYITIGGYQRRLEEMATMDKLTGAANRQVFDMLFNQSVKQAKRRNSPLAAIMFDIDHFKNINDTYGHTIGDLILKAVTRTAKSHIRDSDILCRWGGEEFLILLTDCNLEQARTVAEKIRKNIEVDQNVLHQGKTISVTASFGVTQIVNQETVLDVTIRVDKALYAAKGNGRNRTEVTP</sequence>
<evidence type="ECO:0000259" key="8">
    <source>
        <dbReference type="PROSITE" id="PS50887"/>
    </source>
</evidence>
<dbReference type="FunFam" id="3.30.70.270:FF:000001">
    <property type="entry name" value="Diguanylate cyclase domain protein"/>
    <property type="match status" value="1"/>
</dbReference>
<gene>
    <name evidence="9" type="ORF">SAMN02746065_12143</name>
</gene>
<organism evidence="9 10">
    <name type="scientific">Desulfocicer vacuolatum DSM 3385</name>
    <dbReference type="NCBI Taxonomy" id="1121400"/>
    <lineage>
        <taxon>Bacteria</taxon>
        <taxon>Pseudomonadati</taxon>
        <taxon>Thermodesulfobacteriota</taxon>
        <taxon>Desulfobacteria</taxon>
        <taxon>Desulfobacterales</taxon>
        <taxon>Desulfobacteraceae</taxon>
        <taxon>Desulfocicer</taxon>
    </lineage>
</organism>
<evidence type="ECO:0000256" key="3">
    <source>
        <dbReference type="ARBA" id="ARBA00022475"/>
    </source>
</evidence>
<keyword evidence="6 7" id="KW-0472">Membrane</keyword>
<keyword evidence="5 7" id="KW-1133">Transmembrane helix</keyword>
<dbReference type="InterPro" id="IPR029787">
    <property type="entry name" value="Nucleotide_cyclase"/>
</dbReference>
<dbReference type="InterPro" id="IPR000160">
    <property type="entry name" value="GGDEF_dom"/>
</dbReference>
<dbReference type="NCBIfam" id="TIGR00254">
    <property type="entry name" value="GGDEF"/>
    <property type="match status" value="1"/>
</dbReference>
<dbReference type="Pfam" id="PF00990">
    <property type="entry name" value="GGDEF"/>
    <property type="match status" value="1"/>
</dbReference>
<dbReference type="SUPFAM" id="SSF55073">
    <property type="entry name" value="Nucleotide cyclase"/>
    <property type="match status" value="1"/>
</dbReference>
<comment type="subcellular location">
    <subcellularLocation>
        <location evidence="1">Cell membrane</location>
        <topology evidence="1">Multi-pass membrane protein</topology>
    </subcellularLocation>
</comment>
<feature type="transmembrane region" description="Helical" evidence="7">
    <location>
        <begin position="285"/>
        <end position="307"/>
    </location>
</feature>
<dbReference type="InterPro" id="IPR033479">
    <property type="entry name" value="dCache_1"/>
</dbReference>
<dbReference type="RefSeq" id="WP_084071082.1">
    <property type="nucleotide sequence ID" value="NZ_FWXY01000021.1"/>
</dbReference>
<dbReference type="AlphaFoldDB" id="A0A1W2DXP7"/>
<dbReference type="CDD" id="cd01949">
    <property type="entry name" value="GGDEF"/>
    <property type="match status" value="1"/>
</dbReference>
<evidence type="ECO:0000256" key="4">
    <source>
        <dbReference type="ARBA" id="ARBA00022692"/>
    </source>
</evidence>
<evidence type="ECO:0000313" key="9">
    <source>
        <dbReference type="EMBL" id="SMD01836.1"/>
    </source>
</evidence>
<evidence type="ECO:0000256" key="1">
    <source>
        <dbReference type="ARBA" id="ARBA00004651"/>
    </source>
</evidence>
<dbReference type="SMART" id="SM00267">
    <property type="entry name" value="GGDEF"/>
    <property type="match status" value="1"/>
</dbReference>
<dbReference type="InterPro" id="IPR050469">
    <property type="entry name" value="Diguanylate_Cyclase"/>
</dbReference>
<keyword evidence="4 7" id="KW-0812">Transmembrane</keyword>
<dbReference type="PROSITE" id="PS50887">
    <property type="entry name" value="GGDEF"/>
    <property type="match status" value="1"/>
</dbReference>
<dbReference type="Pfam" id="PF02743">
    <property type="entry name" value="dCache_1"/>
    <property type="match status" value="1"/>
</dbReference>
<keyword evidence="3" id="KW-1003">Cell membrane</keyword>
<protein>
    <recommendedName>
        <fullName evidence="2">diguanylate cyclase</fullName>
        <ecNumber evidence="2">2.7.7.65</ecNumber>
    </recommendedName>
</protein>
<dbReference type="OrthoDB" id="9812260at2"/>
<accession>A0A1W2DXP7</accession>
<dbReference type="CDD" id="cd18773">
    <property type="entry name" value="PDC1_HK_sensor"/>
    <property type="match status" value="1"/>
</dbReference>
<evidence type="ECO:0000256" key="7">
    <source>
        <dbReference type="SAM" id="Phobius"/>
    </source>
</evidence>
<feature type="domain" description="GGDEF" evidence="8">
    <location>
        <begin position="348"/>
        <end position="480"/>
    </location>
</feature>
<reference evidence="9 10" key="1">
    <citation type="submission" date="2017-04" db="EMBL/GenBank/DDBJ databases">
        <authorList>
            <person name="Afonso C.L."/>
            <person name="Miller P.J."/>
            <person name="Scott M.A."/>
            <person name="Spackman E."/>
            <person name="Goraichik I."/>
            <person name="Dimitrov K.M."/>
            <person name="Suarez D.L."/>
            <person name="Swayne D.E."/>
        </authorList>
    </citation>
    <scope>NUCLEOTIDE SEQUENCE [LARGE SCALE GENOMIC DNA]</scope>
    <source>
        <strain evidence="9 10">DSM 3385</strain>
    </source>
</reference>
<dbReference type="STRING" id="1121400.SAMN02746065_12143"/>
<name>A0A1W2DXP7_9BACT</name>
<evidence type="ECO:0000256" key="5">
    <source>
        <dbReference type="ARBA" id="ARBA00022989"/>
    </source>
</evidence>
<evidence type="ECO:0000313" key="10">
    <source>
        <dbReference type="Proteomes" id="UP000192418"/>
    </source>
</evidence>
<evidence type="ECO:0000256" key="6">
    <source>
        <dbReference type="ARBA" id="ARBA00023136"/>
    </source>
</evidence>
<dbReference type="GO" id="GO:0005886">
    <property type="term" value="C:plasma membrane"/>
    <property type="evidence" value="ECO:0007669"/>
    <property type="project" value="UniProtKB-SubCell"/>
</dbReference>
<dbReference type="Gene3D" id="3.30.450.20">
    <property type="entry name" value="PAS domain"/>
    <property type="match status" value="1"/>
</dbReference>
<dbReference type="GO" id="GO:0043709">
    <property type="term" value="P:cell adhesion involved in single-species biofilm formation"/>
    <property type="evidence" value="ECO:0007669"/>
    <property type="project" value="TreeGrafter"/>
</dbReference>
<dbReference type="PANTHER" id="PTHR45138">
    <property type="entry name" value="REGULATORY COMPONENTS OF SENSORY TRANSDUCTION SYSTEM"/>
    <property type="match status" value="1"/>
</dbReference>
<keyword evidence="10" id="KW-1185">Reference proteome</keyword>